<dbReference type="KEGG" id="blq:L21SP5_00374"/>
<accession>A0A0S2HVN9</accession>
<sequence>MKFVEGNLSYGQFRFEYFNEENSFIESQRHIANSFFAFADNYIKPYAIELCFKQFDSSTELPMAKKDYHAFLLKIENPKLSFMPIWSNTQEIYVSQINRDTVFQFVLEQNVGNIQNEPLTGMSHFSFQTGLFRLPTKIDARKFYLEKENQVHTAMEYPCISDTWFEAPLNHIFLFPPIELNFSREPYSKAWSLLIVLNWNMYSHQNEDGFKLLSHKFEVLEKLGWQIV</sequence>
<evidence type="ECO:0000313" key="2">
    <source>
        <dbReference type="Proteomes" id="UP000064893"/>
    </source>
</evidence>
<dbReference type="RefSeq" id="WP_057951641.1">
    <property type="nucleotide sequence ID" value="NZ_CP013118.1"/>
</dbReference>
<dbReference type="AlphaFoldDB" id="A0A0S2HVN9"/>
<dbReference type="EMBL" id="CP013118">
    <property type="protein sequence ID" value="ALO14053.1"/>
    <property type="molecule type" value="Genomic_DNA"/>
</dbReference>
<gene>
    <name evidence="1" type="ORF">L21SP5_00374</name>
</gene>
<proteinExistence type="predicted"/>
<reference evidence="1 2" key="1">
    <citation type="submission" date="2015-11" db="EMBL/GenBank/DDBJ databases">
        <title>Description and complete genome sequence of a novel strain predominating in hypersaline microbial mats and representing a new family of the Bacteriodetes phylum.</title>
        <authorList>
            <person name="Spring S."/>
            <person name="Bunk B."/>
            <person name="Sproer C."/>
            <person name="Klenk H.-P."/>
        </authorList>
    </citation>
    <scope>NUCLEOTIDE SEQUENCE [LARGE SCALE GENOMIC DNA]</scope>
    <source>
        <strain evidence="1 2">L21-Spi-D4</strain>
    </source>
</reference>
<dbReference type="Proteomes" id="UP000064893">
    <property type="component" value="Chromosome"/>
</dbReference>
<name>A0A0S2HVN9_9BACT</name>
<evidence type="ECO:0000313" key="1">
    <source>
        <dbReference type="EMBL" id="ALO14053.1"/>
    </source>
</evidence>
<organism evidence="1 2">
    <name type="scientific">Salinivirga cyanobacteriivorans</name>
    <dbReference type="NCBI Taxonomy" id="1307839"/>
    <lineage>
        <taxon>Bacteria</taxon>
        <taxon>Pseudomonadati</taxon>
        <taxon>Bacteroidota</taxon>
        <taxon>Bacteroidia</taxon>
        <taxon>Bacteroidales</taxon>
        <taxon>Salinivirgaceae</taxon>
        <taxon>Salinivirga</taxon>
    </lineage>
</organism>
<protein>
    <submittedName>
        <fullName evidence="1">Uncharacterized protein</fullName>
    </submittedName>
</protein>
<keyword evidence="2" id="KW-1185">Reference proteome</keyword>